<gene>
    <name evidence="3" type="ORF">IBL25_21300</name>
</gene>
<dbReference type="Proteomes" id="UP000603940">
    <property type="component" value="Unassembled WGS sequence"/>
</dbReference>
<comment type="caution">
    <text evidence="3">The sequence shown here is derived from an EMBL/GenBank/DDBJ whole genome shotgun (WGS) entry which is preliminary data.</text>
</comment>
<reference evidence="3 4" key="1">
    <citation type="journal article" date="2009" name="Int. J. Syst. Evol. Microbiol.">
        <title>Transfer of Teichococcus ludipueritiae and Muricoccus roseus to the genus Roseomonas, as Roseomonas ludipueritiae comb. nov. and Roseomonas rosea comb. nov., respectively, and emended description of the genus Roseomonas.</title>
        <authorList>
            <person name="Sanchez-Porro C."/>
            <person name="Gallego V."/>
            <person name="Busse H.J."/>
            <person name="Kampfer P."/>
            <person name="Ventosa A."/>
        </authorList>
    </citation>
    <scope>NUCLEOTIDE SEQUENCE [LARGE SCALE GENOMIC DNA]</scope>
    <source>
        <strain evidence="3 4">DSM 14915</strain>
    </source>
</reference>
<protein>
    <recommendedName>
        <fullName evidence="2">Antitoxin</fullName>
    </recommendedName>
</protein>
<sequence length="89" mass="9920">MTTWQAAEARCQFNEVVDAATSGKPQIVGCRDGREVVVVSKEHFERTRPNLKTFLLTQGYAGEDEDEFDRAMKEVRARGTCLGPRTVGT</sequence>
<dbReference type="Pfam" id="PF02604">
    <property type="entry name" value="PhdYeFM_antitox"/>
    <property type="match status" value="1"/>
</dbReference>
<dbReference type="Gene3D" id="3.40.1620.10">
    <property type="entry name" value="YefM-like domain"/>
    <property type="match status" value="1"/>
</dbReference>
<dbReference type="SUPFAM" id="SSF143120">
    <property type="entry name" value="YefM-like"/>
    <property type="match status" value="1"/>
</dbReference>
<dbReference type="RefSeq" id="WP_187780513.1">
    <property type="nucleotide sequence ID" value="NZ_JACTUZ010000151.1"/>
</dbReference>
<evidence type="ECO:0000256" key="2">
    <source>
        <dbReference type="RuleBase" id="RU362080"/>
    </source>
</evidence>
<accession>A0ABR7RCS5</accession>
<evidence type="ECO:0000256" key="1">
    <source>
        <dbReference type="ARBA" id="ARBA00009981"/>
    </source>
</evidence>
<dbReference type="InterPro" id="IPR036165">
    <property type="entry name" value="YefM-like_sf"/>
</dbReference>
<evidence type="ECO:0000313" key="4">
    <source>
        <dbReference type="Proteomes" id="UP000603940"/>
    </source>
</evidence>
<proteinExistence type="inferred from homology"/>
<dbReference type="EMBL" id="JACTUZ010000151">
    <property type="protein sequence ID" value="MBC9179483.1"/>
    <property type="molecule type" value="Genomic_DNA"/>
</dbReference>
<comment type="function">
    <text evidence="2">Antitoxin component of a type II toxin-antitoxin (TA) system.</text>
</comment>
<comment type="similarity">
    <text evidence="1 2">Belongs to the phD/YefM antitoxin family.</text>
</comment>
<dbReference type="NCBIfam" id="TIGR01552">
    <property type="entry name" value="phd_fam"/>
    <property type="match status" value="1"/>
</dbReference>
<evidence type="ECO:0000313" key="3">
    <source>
        <dbReference type="EMBL" id="MBC9179483.1"/>
    </source>
</evidence>
<organism evidence="3 4">
    <name type="scientific">Pseudoroseomonas ludipueritiae</name>
    <dbReference type="NCBI Taxonomy" id="198093"/>
    <lineage>
        <taxon>Bacteria</taxon>
        <taxon>Pseudomonadati</taxon>
        <taxon>Pseudomonadota</taxon>
        <taxon>Alphaproteobacteria</taxon>
        <taxon>Acetobacterales</taxon>
        <taxon>Acetobacteraceae</taxon>
        <taxon>Pseudoroseomonas</taxon>
    </lineage>
</organism>
<name>A0ABR7RCS5_9PROT</name>
<keyword evidence="4" id="KW-1185">Reference proteome</keyword>
<dbReference type="InterPro" id="IPR006442">
    <property type="entry name" value="Antitoxin_Phd/YefM"/>
</dbReference>